<feature type="region of interest" description="Disordered" evidence="1">
    <location>
        <begin position="190"/>
        <end position="359"/>
    </location>
</feature>
<evidence type="ECO:0000313" key="2">
    <source>
        <dbReference type="EMBL" id="KAF9076501.1"/>
    </source>
</evidence>
<gene>
    <name evidence="2" type="ORF">BDP27DRAFT_1313440</name>
</gene>
<name>A0A9P5UER9_9AGAR</name>
<evidence type="ECO:0000256" key="1">
    <source>
        <dbReference type="SAM" id="MobiDB-lite"/>
    </source>
</evidence>
<feature type="compositionally biased region" description="Polar residues" evidence="1">
    <location>
        <begin position="510"/>
        <end position="522"/>
    </location>
</feature>
<accession>A0A9P5UER9</accession>
<feature type="region of interest" description="Disordered" evidence="1">
    <location>
        <begin position="373"/>
        <end position="457"/>
    </location>
</feature>
<feature type="compositionally biased region" description="Polar residues" evidence="1">
    <location>
        <begin position="587"/>
        <end position="596"/>
    </location>
</feature>
<feature type="compositionally biased region" description="Low complexity" evidence="1">
    <location>
        <begin position="394"/>
        <end position="415"/>
    </location>
</feature>
<dbReference type="AlphaFoldDB" id="A0A9P5UER9"/>
<feature type="compositionally biased region" description="Polar residues" evidence="1">
    <location>
        <begin position="249"/>
        <end position="275"/>
    </location>
</feature>
<proteinExistence type="predicted"/>
<keyword evidence="3" id="KW-1185">Reference proteome</keyword>
<protein>
    <submittedName>
        <fullName evidence="2">Uncharacterized protein</fullName>
    </submittedName>
</protein>
<feature type="compositionally biased region" description="Low complexity" evidence="1">
    <location>
        <begin position="301"/>
        <end position="310"/>
    </location>
</feature>
<evidence type="ECO:0000313" key="3">
    <source>
        <dbReference type="Proteomes" id="UP000772434"/>
    </source>
</evidence>
<feature type="compositionally biased region" description="Polar residues" evidence="1">
    <location>
        <begin position="537"/>
        <end position="546"/>
    </location>
</feature>
<feature type="compositionally biased region" description="Low complexity" evidence="1">
    <location>
        <begin position="612"/>
        <end position="622"/>
    </location>
</feature>
<dbReference type="OrthoDB" id="342024at2759"/>
<feature type="compositionally biased region" description="Low complexity" evidence="1">
    <location>
        <begin position="426"/>
        <end position="435"/>
    </location>
</feature>
<feature type="compositionally biased region" description="Low complexity" evidence="1">
    <location>
        <begin position="232"/>
        <end position="248"/>
    </location>
</feature>
<feature type="compositionally biased region" description="Basic and acidic residues" evidence="1">
    <location>
        <begin position="7"/>
        <end position="18"/>
    </location>
</feature>
<dbReference type="Proteomes" id="UP000772434">
    <property type="component" value="Unassembled WGS sequence"/>
</dbReference>
<dbReference type="EMBL" id="JADNRY010000006">
    <property type="protein sequence ID" value="KAF9076501.1"/>
    <property type="molecule type" value="Genomic_DNA"/>
</dbReference>
<feature type="region of interest" description="Disordered" evidence="1">
    <location>
        <begin position="587"/>
        <end position="686"/>
    </location>
</feature>
<feature type="region of interest" description="Disordered" evidence="1">
    <location>
        <begin position="510"/>
        <end position="571"/>
    </location>
</feature>
<sequence>MQWCLDEQEKRRAAKERQGLAQSHLHPEPQHHYSGMHKYGDPADFGVGGRSRMPLIHLAQQQQQQMLEVQERQTQLEYQQQMIRDMPLQQIVLQEASEEDIAYEDIDSSRRLSTISEHTERTELSPYWPRHEFLPPRASSSITESSYGNLIDAGYLVNPARLPLDPNLIPVSPSGSAVHRLSIYEPAPSVASSGSYIPSTPPHPPSEPVPSLDKIPEIPDSQSSVPPPVPPKSAKSSAVKQPSSSIPSNQAVKQSKLAQLASSRGSTRTKSSASLGTEAVGSIKTYPALRPESHYPPSFVSSSSSSSSASTALPIPPVGQPRISKVSSSTEPTDPPAGLPSNGTARDVSSSFPSSTSLDVRKAVEAAMQLEALDRELAASRQAKRTPTEKKTPTEPSKSSSRPAAPSPTTSGAPPNNTQSARAPSKLALLAQAKAQKADMQKAISKTRKPALNQLPPEHTEYLTPIANGSSVTTAITTSYQTLYSLTDPTRPHVTEAPFVVPLPAQKYISSSTANPSPTVTKPPSKLAMKIKKAQEKSVTPSQTTAPEEEPPVISVPPIFLPKSTGSSASPSAFASVLVDDDLMINSPQVNAGTSQRSRKGKEKATSELEGRSSTNGSNGSGMERQYSSHRQKRIAPTLGTPTSASSFAFDGPSPDDIVFNARRGTSLATPKDRKDAPTKKSSSRA</sequence>
<feature type="compositionally biased region" description="Polar residues" evidence="1">
    <location>
        <begin position="341"/>
        <end position="358"/>
    </location>
</feature>
<feature type="compositionally biased region" description="Pro residues" evidence="1">
    <location>
        <begin position="199"/>
        <end position="208"/>
    </location>
</feature>
<feature type="region of interest" description="Disordered" evidence="1">
    <location>
        <begin position="1"/>
        <end position="47"/>
    </location>
</feature>
<reference evidence="2" key="1">
    <citation type="submission" date="2020-11" db="EMBL/GenBank/DDBJ databases">
        <authorList>
            <consortium name="DOE Joint Genome Institute"/>
            <person name="Ahrendt S."/>
            <person name="Riley R."/>
            <person name="Andreopoulos W."/>
            <person name="Labutti K."/>
            <person name="Pangilinan J."/>
            <person name="Ruiz-Duenas F.J."/>
            <person name="Barrasa J.M."/>
            <person name="Sanchez-Garcia M."/>
            <person name="Camarero S."/>
            <person name="Miyauchi S."/>
            <person name="Serrano A."/>
            <person name="Linde D."/>
            <person name="Babiker R."/>
            <person name="Drula E."/>
            <person name="Ayuso-Fernandez I."/>
            <person name="Pacheco R."/>
            <person name="Padilla G."/>
            <person name="Ferreira P."/>
            <person name="Barriuso J."/>
            <person name="Kellner H."/>
            <person name="Castanera R."/>
            <person name="Alfaro M."/>
            <person name="Ramirez L."/>
            <person name="Pisabarro A.G."/>
            <person name="Kuo A."/>
            <person name="Tritt A."/>
            <person name="Lipzen A."/>
            <person name="He G."/>
            <person name="Yan M."/>
            <person name="Ng V."/>
            <person name="Cullen D."/>
            <person name="Martin F."/>
            <person name="Rosso M.-N."/>
            <person name="Henrissat B."/>
            <person name="Hibbett D."/>
            <person name="Martinez A.T."/>
            <person name="Grigoriev I.V."/>
        </authorList>
    </citation>
    <scope>NUCLEOTIDE SEQUENCE</scope>
    <source>
        <strain evidence="2">AH 40177</strain>
    </source>
</reference>
<comment type="caution">
    <text evidence="2">The sequence shown here is derived from an EMBL/GenBank/DDBJ whole genome shotgun (WGS) entry which is preliminary data.</text>
</comment>
<organism evidence="2 3">
    <name type="scientific">Rhodocollybia butyracea</name>
    <dbReference type="NCBI Taxonomy" id="206335"/>
    <lineage>
        <taxon>Eukaryota</taxon>
        <taxon>Fungi</taxon>
        <taxon>Dikarya</taxon>
        <taxon>Basidiomycota</taxon>
        <taxon>Agaricomycotina</taxon>
        <taxon>Agaricomycetes</taxon>
        <taxon>Agaricomycetidae</taxon>
        <taxon>Agaricales</taxon>
        <taxon>Marasmiineae</taxon>
        <taxon>Omphalotaceae</taxon>
        <taxon>Rhodocollybia</taxon>
    </lineage>
</organism>